<dbReference type="SMART" id="SM00869">
    <property type="entry name" value="Autotransporter"/>
    <property type="match status" value="1"/>
</dbReference>
<protein>
    <recommendedName>
        <fullName evidence="1">Autotransporter domain-containing protein</fullName>
    </recommendedName>
</protein>
<accession>A0A2U8FBF6</accession>
<dbReference type="RefSeq" id="WP_108910457.1">
    <property type="nucleotide sequence ID" value="NZ_CP021886.1"/>
</dbReference>
<dbReference type="EMBL" id="CP021886">
    <property type="protein sequence ID" value="AWI33561.1"/>
    <property type="molecule type" value="Genomic_DNA"/>
</dbReference>
<dbReference type="PROSITE" id="PS51208">
    <property type="entry name" value="AUTOTRANSPORTER"/>
    <property type="match status" value="1"/>
</dbReference>
<evidence type="ECO:0000313" key="3">
    <source>
        <dbReference type="Proteomes" id="UP000244890"/>
    </source>
</evidence>
<organism evidence="2 3">
    <name type="scientific">Helicobacter apodemus</name>
    <dbReference type="NCBI Taxonomy" id="135569"/>
    <lineage>
        <taxon>Bacteria</taxon>
        <taxon>Pseudomonadati</taxon>
        <taxon>Campylobacterota</taxon>
        <taxon>Epsilonproteobacteria</taxon>
        <taxon>Campylobacterales</taxon>
        <taxon>Helicobacteraceae</taxon>
        <taxon>Helicobacter</taxon>
    </lineage>
</organism>
<dbReference type="KEGG" id="had:CDV25_01390"/>
<gene>
    <name evidence="2" type="ORF">CDV25_01390</name>
</gene>
<dbReference type="SUPFAM" id="SSF103515">
    <property type="entry name" value="Autotransporter"/>
    <property type="match status" value="1"/>
</dbReference>
<evidence type="ECO:0000313" key="2">
    <source>
        <dbReference type="EMBL" id="AWI33561.1"/>
    </source>
</evidence>
<dbReference type="InterPro" id="IPR036709">
    <property type="entry name" value="Autotransporte_beta_dom_sf"/>
</dbReference>
<dbReference type="Proteomes" id="UP000244890">
    <property type="component" value="Chromosome"/>
</dbReference>
<feature type="domain" description="Autotransporter" evidence="1">
    <location>
        <begin position="998"/>
        <end position="1275"/>
    </location>
</feature>
<sequence>MSNKSFYVSPIINSGGGGNNTPIETIKVNVKDYVLNLDFKSNVKTLDSKSNPKPLDSQSLNMNFDYKYSKLLNPKVLDSNLNTKAMNPKPLDSQSLISQLFNPKFLDSNSNLKPLYSRINVKTLDSNPKIRDINFKLLNPKSLSPSFLSLICASVLLTIPHSISAKDNWVAIGNDTLDTTTDTNANKVTKALTNKQISASQTKEYKNLEITNTGSITNTNANYAINIQNNATIESITNKGLISGSENHNISINTSSIQSFENIGTITNTNTGKFNFNITQGTIDNFSNSGIIDSKGYGIALQPNTTITNFNNTGTILAKETSGRDAVFINKATISSFINGENGIIKSEGNRGVGINILNGTSITNFENKGLIQTEKNTGNIYTDEISASISVKNKSNIETILNTGTLKGGKVGIFIVGGYGNDIPYIATIDNKGLIELTNNAEAGILTTTYASIPTIENLNNSGTIKGGNYGILIETGFIKNLKVSGTIEAKKNIITFFNGGGRPYNTKIENITIENGGLLKAGEDGLRIGGRNTLPSIGNLIIKEGGILQGGDNHSAIAIDADPQHKFTGNVDIQGTLKGGKAAITNSSEMGGNIIMGSNAKVEGGIVNQGGNIAGNIEIQKGADFKGDIKNEDRVVTNSNGTTTTIAASLSGSISNASDSPLNISNSGNSSIGGSITSSSNAPLSITNSDNAKVAGNIEVSGDAPIVIKNEGNATLGGGVSASGNAPISITNSDNAKVAGNIEVSGDAPIVIKNEGNATLQSDIINSGSGNLSLSNTGNASIGANIKNNGSGSLSISNTGKVSDTTKIESNGSGKVEVEEWLVSTNSQGEVKPLEITGTNLSVVSVSNVTFDAGNITNLSSLVQDPKNVINIDTSQDTTISNPAEINSKVFAKAEFKTNDPSVNVNVDALSKTLSFSVDAAKTSAAALGKTLISNTQARANFVNAVMGNAMNAVNLIHNQGSANVYSNFNKAYEEGAIYANFDNLGSDALLRSSETKDKNHLAFMLPYISKSNTSLNGGLTSKGHTKGVIFGYSYLNPNNKDIYGIYGGYDDFSSKTYPSDILALNNRTYYAGVRYYHPFNYKDYELFSKFSSQFGLIQNDISERVGQTEFKGEPKSYAYDANVNMGINIKLNTKHTLTPEIGLGYNGGYSKAYTMSNAINTITRRNYTHKMNLFKTKTSLSFYSDWHKHFKTLVYAGVDWTMNPNVDNPKGRYSNIGYYGGGESKLDNLEYALGTTLVIPLNDAFYFSLNYGMNGTKNTTMHTGYGKFNYMW</sequence>
<dbReference type="OrthoDB" id="5331935at2"/>
<dbReference type="Gene3D" id="2.40.128.130">
    <property type="entry name" value="Autotransporter beta-domain"/>
    <property type="match status" value="1"/>
</dbReference>
<dbReference type="AlphaFoldDB" id="A0A2U8FBF6"/>
<proteinExistence type="predicted"/>
<evidence type="ECO:0000259" key="1">
    <source>
        <dbReference type="PROSITE" id="PS51208"/>
    </source>
</evidence>
<dbReference type="InterPro" id="IPR005546">
    <property type="entry name" value="Autotransporte_beta"/>
</dbReference>
<reference evidence="2 3" key="1">
    <citation type="submission" date="2017-06" db="EMBL/GenBank/DDBJ databases">
        <title>Complete genome of Helicobacter apodemus.</title>
        <authorList>
            <person name="Cho S."/>
        </authorList>
    </citation>
    <scope>NUCLEOTIDE SEQUENCE [LARGE SCALE GENOMIC DNA]</scope>
    <source>
        <strain evidence="3">SNUVETPUB-15-01</strain>
    </source>
</reference>
<name>A0A2U8FBF6_9HELI</name>